<evidence type="ECO:0000256" key="1">
    <source>
        <dbReference type="SAM" id="MobiDB-lite"/>
    </source>
</evidence>
<gene>
    <name evidence="2" type="ORF">EKO23_22445</name>
</gene>
<evidence type="ECO:0000313" key="2">
    <source>
        <dbReference type="EMBL" id="RYP82123.1"/>
    </source>
</evidence>
<dbReference type="EMBL" id="SDKM01000053">
    <property type="protein sequence ID" value="RYP82123.1"/>
    <property type="molecule type" value="Genomic_DNA"/>
</dbReference>
<dbReference type="RefSeq" id="WP_134720719.1">
    <property type="nucleotide sequence ID" value="NZ_SDKM01000053.1"/>
</dbReference>
<feature type="compositionally biased region" description="Low complexity" evidence="1">
    <location>
        <begin position="177"/>
        <end position="188"/>
    </location>
</feature>
<feature type="compositionally biased region" description="Low complexity" evidence="1">
    <location>
        <begin position="123"/>
        <end position="138"/>
    </location>
</feature>
<feature type="compositionally biased region" description="Low complexity" evidence="1">
    <location>
        <begin position="161"/>
        <end position="170"/>
    </location>
</feature>
<feature type="compositionally biased region" description="Basic residues" evidence="1">
    <location>
        <begin position="211"/>
        <end position="224"/>
    </location>
</feature>
<comment type="caution">
    <text evidence="2">The sequence shown here is derived from an EMBL/GenBank/DDBJ whole genome shotgun (WGS) entry which is preliminary data.</text>
</comment>
<dbReference type="OrthoDB" id="4464348at2"/>
<proteinExistence type="predicted"/>
<reference evidence="2 3" key="1">
    <citation type="submission" date="2019-01" db="EMBL/GenBank/DDBJ databases">
        <title>Nocardioides guangzhouensis sp. nov., an actinobacterium isolated from soil.</title>
        <authorList>
            <person name="Fu Y."/>
            <person name="Cai Y."/>
            <person name="Lin Z."/>
            <person name="Chen P."/>
        </authorList>
    </citation>
    <scope>NUCLEOTIDE SEQUENCE [LARGE SCALE GENOMIC DNA]</scope>
    <source>
        <strain evidence="2 3">130</strain>
    </source>
</reference>
<dbReference type="Proteomes" id="UP000295198">
    <property type="component" value="Unassembled WGS sequence"/>
</dbReference>
<accession>A0A4Q4Z3B2</accession>
<sequence length="407" mass="42192">MSISHILQSGLAEARSSGAKQVELQHLPDGGADELAKETLEFLRGRPGRPSAVSGWTAVSASNTGVMAWWADESGLTTEAQQRRLRTLRRQVYDLLDERGLIIKPASPSAAVDVSPAPVAAAETAPAEPAAEAAPAEAVAEEPARAEAVAEEPARAEAVAEEPAPAPAEAVAEEPAPEGPTAAVAPKAKVAKAKAAKAAKPKAAKADKPAKKAKAAKAAKPAKKAKATAVAGAAPAEPTATDTSTAQVVAAPDDVGAWVLRLDPTVWNLARFIADGHREVRAWAVEDVERSAAMTRGQRVFLWAGGDGTLVMAGVWGVGWVVGPCQSGSVADGYWTDPAGNSRHRLFADVSIQFLAHPVGRQQVVDDSRLANIEVLRDPFGDNPSRLTPDEAAAMLALVGWDPAPPA</sequence>
<evidence type="ECO:0000313" key="3">
    <source>
        <dbReference type="Proteomes" id="UP000295198"/>
    </source>
</evidence>
<dbReference type="InterPro" id="IPR015947">
    <property type="entry name" value="PUA-like_sf"/>
</dbReference>
<name>A0A4Q4Z3B2_9ACTN</name>
<organism evidence="2 3">
    <name type="scientific">Nocardioides guangzhouensis</name>
    <dbReference type="NCBI Taxonomy" id="2497878"/>
    <lineage>
        <taxon>Bacteria</taxon>
        <taxon>Bacillati</taxon>
        <taxon>Actinomycetota</taxon>
        <taxon>Actinomycetes</taxon>
        <taxon>Propionibacteriales</taxon>
        <taxon>Nocardioidaceae</taxon>
        <taxon>Nocardioides</taxon>
    </lineage>
</organism>
<feature type="compositionally biased region" description="Basic residues" evidence="1">
    <location>
        <begin position="189"/>
        <end position="203"/>
    </location>
</feature>
<keyword evidence="3" id="KW-1185">Reference proteome</keyword>
<protein>
    <submittedName>
        <fullName evidence="2">Uncharacterized protein</fullName>
    </submittedName>
</protein>
<feature type="region of interest" description="Disordered" evidence="1">
    <location>
        <begin position="123"/>
        <end position="224"/>
    </location>
</feature>
<dbReference type="SUPFAM" id="SSF88697">
    <property type="entry name" value="PUA domain-like"/>
    <property type="match status" value="1"/>
</dbReference>
<dbReference type="AlphaFoldDB" id="A0A4Q4Z3B2"/>